<gene>
    <name evidence="3" type="ORF">CINC_LOCUS7995</name>
</gene>
<evidence type="ECO:0000259" key="2">
    <source>
        <dbReference type="Pfam" id="PF00485"/>
    </source>
</evidence>
<name>A0A9P0BWU0_CHRIL</name>
<evidence type="ECO:0000313" key="4">
    <source>
        <dbReference type="Proteomes" id="UP001154114"/>
    </source>
</evidence>
<dbReference type="PANTHER" id="PTHR10285">
    <property type="entry name" value="URIDINE KINASE"/>
    <property type="match status" value="1"/>
</dbReference>
<dbReference type="GO" id="GO:0005524">
    <property type="term" value="F:ATP binding"/>
    <property type="evidence" value="ECO:0007669"/>
    <property type="project" value="InterPro"/>
</dbReference>
<accession>A0A9P0BWU0</accession>
<sequence length="224" mass="25021">MGVTLLKPRADMAAPAAAAATQARQWVVIGISGVTCGGKTTLASRLRETLAPVAVLHQDKYFLPDDSPKHVPVAGLSRRHNNYDILSALDMEAMLRDVRDTLAGNKPAPDHSAPPEARAPAPLQLPGKSFLILEGFTILNYEPIMELCDLRYYLTLEYNECLARRVFRLYDPPDVDGYFDKCVWPEHLKYKAQLEKDSRVCMLDGTRQDSYDVVMADIRAFVAR</sequence>
<dbReference type="EMBL" id="LR824028">
    <property type="protein sequence ID" value="CAH0598143.1"/>
    <property type="molecule type" value="Genomic_DNA"/>
</dbReference>
<dbReference type="InterPro" id="IPR027417">
    <property type="entry name" value="P-loop_NTPase"/>
</dbReference>
<dbReference type="OrthoDB" id="10041966at2759"/>
<organism evidence="3 4">
    <name type="scientific">Chrysodeixis includens</name>
    <name type="common">Soybean looper</name>
    <name type="synonym">Pseudoplusia includens</name>
    <dbReference type="NCBI Taxonomy" id="689277"/>
    <lineage>
        <taxon>Eukaryota</taxon>
        <taxon>Metazoa</taxon>
        <taxon>Ecdysozoa</taxon>
        <taxon>Arthropoda</taxon>
        <taxon>Hexapoda</taxon>
        <taxon>Insecta</taxon>
        <taxon>Pterygota</taxon>
        <taxon>Neoptera</taxon>
        <taxon>Endopterygota</taxon>
        <taxon>Lepidoptera</taxon>
        <taxon>Glossata</taxon>
        <taxon>Ditrysia</taxon>
        <taxon>Noctuoidea</taxon>
        <taxon>Noctuidae</taxon>
        <taxon>Plusiinae</taxon>
        <taxon>Chrysodeixis</taxon>
    </lineage>
</organism>
<dbReference type="SUPFAM" id="SSF52540">
    <property type="entry name" value="P-loop containing nucleoside triphosphate hydrolases"/>
    <property type="match status" value="1"/>
</dbReference>
<keyword evidence="4" id="KW-1185">Reference proteome</keyword>
<dbReference type="AlphaFoldDB" id="A0A9P0BWU0"/>
<reference evidence="3" key="1">
    <citation type="submission" date="2021-12" db="EMBL/GenBank/DDBJ databases">
        <authorList>
            <person name="King R."/>
        </authorList>
    </citation>
    <scope>NUCLEOTIDE SEQUENCE</scope>
</reference>
<evidence type="ECO:0000313" key="3">
    <source>
        <dbReference type="EMBL" id="CAH0598143.1"/>
    </source>
</evidence>
<dbReference type="Pfam" id="PF00485">
    <property type="entry name" value="PRK"/>
    <property type="match status" value="1"/>
</dbReference>
<proteinExistence type="predicted"/>
<dbReference type="Gene3D" id="3.40.50.300">
    <property type="entry name" value="P-loop containing nucleotide triphosphate hydrolases"/>
    <property type="match status" value="1"/>
</dbReference>
<dbReference type="GO" id="GO:0016301">
    <property type="term" value="F:kinase activity"/>
    <property type="evidence" value="ECO:0007669"/>
    <property type="project" value="InterPro"/>
</dbReference>
<protein>
    <recommendedName>
        <fullName evidence="2">Phosphoribulokinase/uridine kinase domain-containing protein</fullName>
    </recommendedName>
</protein>
<feature type="region of interest" description="Disordered" evidence="1">
    <location>
        <begin position="102"/>
        <end position="121"/>
    </location>
</feature>
<dbReference type="Proteomes" id="UP001154114">
    <property type="component" value="Chromosome 25"/>
</dbReference>
<dbReference type="InterPro" id="IPR006083">
    <property type="entry name" value="PRK/URK"/>
</dbReference>
<evidence type="ECO:0000256" key="1">
    <source>
        <dbReference type="SAM" id="MobiDB-lite"/>
    </source>
</evidence>
<feature type="domain" description="Phosphoribulokinase/uridine kinase" evidence="2">
    <location>
        <begin position="28"/>
        <end position="168"/>
    </location>
</feature>